<organism evidence="3 4">
    <name type="scientific">Aquiflexum balticum DSM 16537</name>
    <dbReference type="NCBI Taxonomy" id="758820"/>
    <lineage>
        <taxon>Bacteria</taxon>
        <taxon>Pseudomonadati</taxon>
        <taxon>Bacteroidota</taxon>
        <taxon>Cytophagia</taxon>
        <taxon>Cytophagales</taxon>
        <taxon>Cyclobacteriaceae</taxon>
        <taxon>Aquiflexum</taxon>
    </lineage>
</organism>
<name>A0A1W2H489_9BACT</name>
<dbReference type="Proteomes" id="UP000192333">
    <property type="component" value="Chromosome I"/>
</dbReference>
<dbReference type="Gene3D" id="3.30.9.10">
    <property type="entry name" value="D-Amino Acid Oxidase, subunit A, domain 2"/>
    <property type="match status" value="1"/>
</dbReference>
<reference evidence="4" key="1">
    <citation type="submission" date="2017-04" db="EMBL/GenBank/DDBJ databases">
        <authorList>
            <person name="Varghese N."/>
            <person name="Submissions S."/>
        </authorList>
    </citation>
    <scope>NUCLEOTIDE SEQUENCE [LARGE SCALE GENOMIC DNA]</scope>
    <source>
        <strain evidence="4">DSM 16537</strain>
    </source>
</reference>
<proteinExistence type="predicted"/>
<sequence>MLSFWEKTHFLNFDLIVIGGGIVGLSTAIQYKKQFPGKKVLVLERGLFPSGASTKNAGFACFGSLTEILDDLCHHSELEVLNLVKKRYSGLCAIREEFGDEALGYQATSGFELITENEIADLKQLGKINDLLYPLFGNSVFEELKDISRFGFSKKVLKVIQNKYEGELDSGKFIQSLWDRCQHLNIKILTGAEVRHLDIEKSEVIVGERESGITFKSEKIAVCTNAFTKNLIPELDIVPGRGLVMVTKKLPKTIPWIGSFHYDKGFVYFRNVDNRILLGGGRNIDFIGERSTDLVINDKIRNYLKEIYSEIIMPGDPPELEMEWSGIMAFGDSKTPIVKMVNNHVGVAVRLGGMGVAIGWQTAGELVALLSKV</sequence>
<dbReference type="InterPro" id="IPR036188">
    <property type="entry name" value="FAD/NAD-bd_sf"/>
</dbReference>
<dbReference type="SUPFAM" id="SSF51905">
    <property type="entry name" value="FAD/NAD(P)-binding domain"/>
    <property type="match status" value="1"/>
</dbReference>
<evidence type="ECO:0000313" key="3">
    <source>
        <dbReference type="EMBL" id="SMD43760.1"/>
    </source>
</evidence>
<dbReference type="PANTHER" id="PTHR13847">
    <property type="entry name" value="SARCOSINE DEHYDROGENASE-RELATED"/>
    <property type="match status" value="1"/>
</dbReference>
<keyword evidence="4" id="KW-1185">Reference proteome</keyword>
<dbReference type="OrthoDB" id="1491488at2"/>
<dbReference type="Gene3D" id="3.50.50.60">
    <property type="entry name" value="FAD/NAD(P)-binding domain"/>
    <property type="match status" value="1"/>
</dbReference>
<dbReference type="PANTHER" id="PTHR13847:SF281">
    <property type="entry name" value="FAD DEPENDENT OXIDOREDUCTASE DOMAIN-CONTAINING PROTEIN"/>
    <property type="match status" value="1"/>
</dbReference>
<evidence type="ECO:0000313" key="4">
    <source>
        <dbReference type="Proteomes" id="UP000192333"/>
    </source>
</evidence>
<accession>A0A1W2H489</accession>
<keyword evidence="1" id="KW-1133">Transmembrane helix</keyword>
<gene>
    <name evidence="3" type="ORF">SAMN00777080_2369</name>
</gene>
<evidence type="ECO:0000256" key="1">
    <source>
        <dbReference type="SAM" id="Phobius"/>
    </source>
</evidence>
<dbReference type="EMBL" id="LT838813">
    <property type="protein sequence ID" value="SMD43760.1"/>
    <property type="molecule type" value="Genomic_DNA"/>
</dbReference>
<feature type="transmembrane region" description="Helical" evidence="1">
    <location>
        <begin position="12"/>
        <end position="31"/>
    </location>
</feature>
<protein>
    <submittedName>
        <fullName evidence="3">Glycine/D-amino acid oxidase</fullName>
    </submittedName>
</protein>
<dbReference type="Pfam" id="PF01266">
    <property type="entry name" value="DAO"/>
    <property type="match status" value="1"/>
</dbReference>
<dbReference type="STRING" id="758820.SAMN00777080_2369"/>
<dbReference type="RefSeq" id="WP_084120627.1">
    <property type="nucleotide sequence ID" value="NZ_LT838813.1"/>
</dbReference>
<keyword evidence="1" id="KW-0472">Membrane</keyword>
<evidence type="ECO:0000259" key="2">
    <source>
        <dbReference type="Pfam" id="PF01266"/>
    </source>
</evidence>
<dbReference type="InterPro" id="IPR006076">
    <property type="entry name" value="FAD-dep_OxRdtase"/>
</dbReference>
<feature type="domain" description="FAD dependent oxidoreductase" evidence="2">
    <location>
        <begin position="14"/>
        <end position="367"/>
    </location>
</feature>
<dbReference type="GO" id="GO:0005737">
    <property type="term" value="C:cytoplasm"/>
    <property type="evidence" value="ECO:0007669"/>
    <property type="project" value="TreeGrafter"/>
</dbReference>
<dbReference type="AlphaFoldDB" id="A0A1W2H489"/>
<keyword evidence="1" id="KW-0812">Transmembrane</keyword>